<dbReference type="InterPro" id="IPR036691">
    <property type="entry name" value="Endo/exonu/phosph_ase_sf"/>
</dbReference>
<organism evidence="1 2">
    <name type="scientific">Myxococcus fulvus (strain ATCC BAA-855 / HW-1)</name>
    <dbReference type="NCBI Taxonomy" id="483219"/>
    <lineage>
        <taxon>Bacteria</taxon>
        <taxon>Pseudomonadati</taxon>
        <taxon>Myxococcota</taxon>
        <taxon>Myxococcia</taxon>
        <taxon>Myxococcales</taxon>
        <taxon>Cystobacterineae</taxon>
        <taxon>Myxococcaceae</taxon>
        <taxon>Myxococcus</taxon>
    </lineage>
</organism>
<dbReference type="EMBL" id="CP002830">
    <property type="protein sequence ID" value="AEI65634.1"/>
    <property type="molecule type" value="Genomic_DNA"/>
</dbReference>
<reference evidence="1 2" key="1">
    <citation type="journal article" date="2011" name="J. Bacteriol.">
        <title>Genome sequence of the halotolerant marine bacterium Myxococcus fulvus HW-1.</title>
        <authorList>
            <person name="Li Z.F."/>
            <person name="Li X."/>
            <person name="Liu H."/>
            <person name="Liu X."/>
            <person name="Han K."/>
            <person name="Wu Z.H."/>
            <person name="Hu W."/>
            <person name="Li F.F."/>
            <person name="Li Y.Z."/>
        </authorList>
    </citation>
    <scope>NUCLEOTIDE SEQUENCE [LARGE SCALE GENOMIC DNA]</scope>
    <source>
        <strain evidence="2">ATCC BAA-855 / HW-1</strain>
    </source>
</reference>
<accession>F8C6P5</accession>
<sequence length="279" mass="31233">MIVAYWNTQRASGLESSAEGPQSRCIWCCEQLLRWIHDTVRAHQAVPSLIFLSEVSQGGGPMAAFLSRVSGYQARYIPAGDRNNNPSPCSYIIMWREELNPRIEVVGASQKRPVLRVRVRGLTVGGVHIIANRQQAPDEIFGDIAELNQEQQPAVLLGDMNYPWEQLAGSAYQPGLSGEIKDLFDWTPVNPGLLATYGKQKKSGALKTETLDYLWRSSDVSRIEAIPPIPGYNQWRMIDHAPIAYRIHLNGEDEVMDEAAASASLRPRVEPRRRVLRTS</sequence>
<dbReference type="KEGG" id="mfu:LILAB_18660"/>
<dbReference type="AlphaFoldDB" id="F8C6P5"/>
<evidence type="ECO:0000313" key="2">
    <source>
        <dbReference type="Proteomes" id="UP000000488"/>
    </source>
</evidence>
<name>F8C6P5_MYXFH</name>
<dbReference type="Proteomes" id="UP000000488">
    <property type="component" value="Chromosome"/>
</dbReference>
<evidence type="ECO:0000313" key="1">
    <source>
        <dbReference type="EMBL" id="AEI65634.1"/>
    </source>
</evidence>
<evidence type="ECO:0008006" key="3">
    <source>
        <dbReference type="Google" id="ProtNLM"/>
    </source>
</evidence>
<proteinExistence type="predicted"/>
<dbReference type="SUPFAM" id="SSF56219">
    <property type="entry name" value="DNase I-like"/>
    <property type="match status" value="1"/>
</dbReference>
<gene>
    <name evidence="1" type="ordered locus">LILAB_18660</name>
</gene>
<dbReference type="Gene3D" id="3.60.10.10">
    <property type="entry name" value="Endonuclease/exonuclease/phosphatase"/>
    <property type="match status" value="1"/>
</dbReference>
<protein>
    <recommendedName>
        <fullName evidence="3">Endonuclease/exonuclease/phosphatase domain-containing protein</fullName>
    </recommendedName>
</protein>
<dbReference type="HOGENOM" id="CLU_996871_0_0_7"/>